<feature type="compositionally biased region" description="Polar residues" evidence="1">
    <location>
        <begin position="80"/>
        <end position="91"/>
    </location>
</feature>
<gene>
    <name evidence="2" type="ORF">CCMP2556_LOCUS26752</name>
</gene>
<evidence type="ECO:0000313" key="3">
    <source>
        <dbReference type="Proteomes" id="UP001642484"/>
    </source>
</evidence>
<protein>
    <submittedName>
        <fullName evidence="2">Uncharacterized protein</fullName>
    </submittedName>
</protein>
<evidence type="ECO:0000313" key="2">
    <source>
        <dbReference type="EMBL" id="CAK9053216.1"/>
    </source>
</evidence>
<proteinExistence type="predicted"/>
<dbReference type="Proteomes" id="UP001642484">
    <property type="component" value="Unassembled WGS sequence"/>
</dbReference>
<organism evidence="2 3">
    <name type="scientific">Durusdinium trenchii</name>
    <dbReference type="NCBI Taxonomy" id="1381693"/>
    <lineage>
        <taxon>Eukaryota</taxon>
        <taxon>Sar</taxon>
        <taxon>Alveolata</taxon>
        <taxon>Dinophyceae</taxon>
        <taxon>Suessiales</taxon>
        <taxon>Symbiodiniaceae</taxon>
        <taxon>Durusdinium</taxon>
    </lineage>
</organism>
<feature type="region of interest" description="Disordered" evidence="1">
    <location>
        <begin position="36"/>
        <end position="91"/>
    </location>
</feature>
<dbReference type="EMBL" id="CAXAMN010018890">
    <property type="protein sequence ID" value="CAK9053216.1"/>
    <property type="molecule type" value="Genomic_DNA"/>
</dbReference>
<sequence length="233" mass="25859">MPVPSSWTTPIRELREEVHQELQNFSARLAAVEARLASPLTPGGEARQRRQSVWKTPTAQTAQSEPSEVTPKSTNRKIWKTNSDAPGTPSNYVETNQPHETWLNANEAVTLGIDESPNAAGERMSQAGSTESDHGMEEVEVHFEESAWSIPMVLGLVDAGKFDTVYAVVLLFVNCGMQIMFSGILLSDGFQGEEFSNQVKHAQVWRTSVAHDYKYMDPWKEASSHGFALVMVH</sequence>
<reference evidence="2 3" key="1">
    <citation type="submission" date="2024-02" db="EMBL/GenBank/DDBJ databases">
        <authorList>
            <person name="Chen Y."/>
            <person name="Shah S."/>
            <person name="Dougan E. K."/>
            <person name="Thang M."/>
            <person name="Chan C."/>
        </authorList>
    </citation>
    <scope>NUCLEOTIDE SEQUENCE [LARGE SCALE GENOMIC DNA]</scope>
</reference>
<name>A0ABP0MP06_9DINO</name>
<comment type="caution">
    <text evidence="2">The sequence shown here is derived from an EMBL/GenBank/DDBJ whole genome shotgun (WGS) entry which is preliminary data.</text>
</comment>
<accession>A0ABP0MP06</accession>
<evidence type="ECO:0000256" key="1">
    <source>
        <dbReference type="SAM" id="MobiDB-lite"/>
    </source>
</evidence>
<feature type="compositionally biased region" description="Polar residues" evidence="1">
    <location>
        <begin position="51"/>
        <end position="73"/>
    </location>
</feature>
<keyword evidence="3" id="KW-1185">Reference proteome</keyword>